<protein>
    <submittedName>
        <fullName evidence="2">Uncharacterized protein</fullName>
    </submittedName>
</protein>
<name>A0A172UGZ2_9MYCO</name>
<proteinExistence type="predicted"/>
<feature type="region of interest" description="Disordered" evidence="1">
    <location>
        <begin position="1"/>
        <end position="30"/>
    </location>
</feature>
<feature type="compositionally biased region" description="Polar residues" evidence="1">
    <location>
        <begin position="1"/>
        <end position="12"/>
    </location>
</feature>
<dbReference type="OrthoDB" id="5346627at2"/>
<keyword evidence="3" id="KW-1185">Reference proteome</keyword>
<dbReference type="EMBL" id="CP015596">
    <property type="protein sequence ID" value="ANE78452.1"/>
    <property type="molecule type" value="Genomic_DNA"/>
</dbReference>
<organism evidence="2 3">
    <name type="scientific">Mycobacterium adipatum</name>
    <dbReference type="NCBI Taxonomy" id="1682113"/>
    <lineage>
        <taxon>Bacteria</taxon>
        <taxon>Bacillati</taxon>
        <taxon>Actinomycetota</taxon>
        <taxon>Actinomycetes</taxon>
        <taxon>Mycobacteriales</taxon>
        <taxon>Mycobacteriaceae</taxon>
        <taxon>Mycobacterium</taxon>
    </lineage>
</organism>
<evidence type="ECO:0000313" key="3">
    <source>
        <dbReference type="Proteomes" id="UP000077143"/>
    </source>
</evidence>
<dbReference type="Proteomes" id="UP000077143">
    <property type="component" value="Chromosome"/>
</dbReference>
<reference evidence="2 3" key="1">
    <citation type="submission" date="2016-05" db="EMBL/GenBank/DDBJ databases">
        <title>Complete genome sequence of a phthalic acid esters degrading Mycobacterium sp. YC-RL4.</title>
        <authorList>
            <person name="Ren L."/>
            <person name="Fan S."/>
            <person name="Ruth N."/>
            <person name="Jia Y."/>
            <person name="Wang J."/>
            <person name="Qiao C."/>
        </authorList>
    </citation>
    <scope>NUCLEOTIDE SEQUENCE [LARGE SCALE GENOMIC DNA]</scope>
    <source>
        <strain evidence="2 3">YC-RL4</strain>
    </source>
</reference>
<gene>
    <name evidence="2" type="ORF">A7U43_03045</name>
</gene>
<dbReference type="KEGG" id="madi:A7U43_03045"/>
<sequence length="173" mass="18934">MTSRAGDESTTAEGVGAGQPAPPGDLELAGMEIPEDAGDHRDALIDILSRIPPHWGRWIDCEAGWFPLIVELHGQLLELDPNYVVRQVKEKFGSLRYYAGSSIADPVAQQRFSTLLEIAERFSTTVCEVCANPARLSVSNDSEPWHKTICTTCAQNVAANTGRVFRPHVPPPR</sequence>
<accession>A0A172UGZ2</accession>
<dbReference type="AlphaFoldDB" id="A0A172UGZ2"/>
<dbReference type="RefSeq" id="WP_067990968.1">
    <property type="nucleotide sequence ID" value="NZ_CP015596.1"/>
</dbReference>
<evidence type="ECO:0000313" key="2">
    <source>
        <dbReference type="EMBL" id="ANE78452.1"/>
    </source>
</evidence>
<evidence type="ECO:0000256" key="1">
    <source>
        <dbReference type="SAM" id="MobiDB-lite"/>
    </source>
</evidence>